<dbReference type="Proteomes" id="UP000823561">
    <property type="component" value="Chromosome 16"/>
</dbReference>
<evidence type="ECO:0000256" key="3">
    <source>
        <dbReference type="ARBA" id="ARBA00022525"/>
    </source>
</evidence>
<keyword evidence="7" id="KW-1185">Reference proteome</keyword>
<proteinExistence type="inferred from homology"/>
<name>A0AAV6G3G4_9TELE</name>
<evidence type="ECO:0000313" key="6">
    <source>
        <dbReference type="EMBL" id="KAG5268025.1"/>
    </source>
</evidence>
<organism evidence="6 7">
    <name type="scientific">Alosa alosa</name>
    <name type="common">allis shad</name>
    <dbReference type="NCBI Taxonomy" id="278164"/>
    <lineage>
        <taxon>Eukaryota</taxon>
        <taxon>Metazoa</taxon>
        <taxon>Chordata</taxon>
        <taxon>Craniata</taxon>
        <taxon>Vertebrata</taxon>
        <taxon>Euteleostomi</taxon>
        <taxon>Actinopterygii</taxon>
        <taxon>Neopterygii</taxon>
        <taxon>Teleostei</taxon>
        <taxon>Clupei</taxon>
        <taxon>Clupeiformes</taxon>
        <taxon>Clupeoidei</taxon>
        <taxon>Clupeidae</taxon>
        <taxon>Alosa</taxon>
    </lineage>
</organism>
<evidence type="ECO:0000256" key="4">
    <source>
        <dbReference type="SAM" id="MobiDB-lite"/>
    </source>
</evidence>
<dbReference type="GO" id="GO:0070374">
    <property type="term" value="P:positive regulation of ERK1 and ERK2 cascade"/>
    <property type="evidence" value="ECO:0007669"/>
    <property type="project" value="TreeGrafter"/>
</dbReference>
<comment type="subcellular location">
    <subcellularLocation>
        <location evidence="1">Secreted</location>
    </subcellularLocation>
</comment>
<dbReference type="GO" id="GO:0032880">
    <property type="term" value="P:regulation of protein localization"/>
    <property type="evidence" value="ECO:0007669"/>
    <property type="project" value="TreeGrafter"/>
</dbReference>
<dbReference type="PROSITE" id="PS00260">
    <property type="entry name" value="GLUCAGON"/>
    <property type="match status" value="1"/>
</dbReference>
<gene>
    <name evidence="6" type="ORF">AALO_G00207400</name>
</gene>
<dbReference type="GO" id="GO:0043005">
    <property type="term" value="C:neuron projection"/>
    <property type="evidence" value="ECO:0007669"/>
    <property type="project" value="TreeGrafter"/>
</dbReference>
<dbReference type="GO" id="GO:0016521">
    <property type="term" value="F:pituitary adenylate cyclase activating polypeptide activity"/>
    <property type="evidence" value="ECO:0007669"/>
    <property type="project" value="TreeGrafter"/>
</dbReference>
<comment type="similarity">
    <text evidence="2">Belongs to the glucagon family.</text>
</comment>
<dbReference type="GO" id="GO:0005184">
    <property type="term" value="F:neuropeptide hormone activity"/>
    <property type="evidence" value="ECO:0007669"/>
    <property type="project" value="InterPro"/>
</dbReference>
<dbReference type="AlphaFoldDB" id="A0AAV6G3G4"/>
<dbReference type="GO" id="GO:0031175">
    <property type="term" value="P:neuron projection development"/>
    <property type="evidence" value="ECO:0007669"/>
    <property type="project" value="TreeGrafter"/>
</dbReference>
<comment type="caution">
    <text evidence="6">The sequence shown here is derived from an EMBL/GenBank/DDBJ whole genome shotgun (WGS) entry which is preliminary data.</text>
</comment>
<reference evidence="6" key="1">
    <citation type="submission" date="2020-10" db="EMBL/GenBank/DDBJ databases">
        <title>Chromosome-scale genome assembly of the Allis shad, Alosa alosa.</title>
        <authorList>
            <person name="Margot Z."/>
            <person name="Christophe K."/>
            <person name="Cabau C."/>
            <person name="Louis A."/>
            <person name="Berthelot C."/>
            <person name="Parey E."/>
            <person name="Roest Crollius H."/>
            <person name="Montfort J."/>
            <person name="Robinson-Rechavi M."/>
            <person name="Bucao C."/>
            <person name="Bouchez O."/>
            <person name="Gislard M."/>
            <person name="Lluch J."/>
            <person name="Milhes M."/>
            <person name="Lampietro C."/>
            <person name="Lopez Roques C."/>
            <person name="Donnadieu C."/>
            <person name="Braasch I."/>
            <person name="Desvignes T."/>
            <person name="Postlethwait J."/>
            <person name="Bobe J."/>
            <person name="Guiguen Y."/>
        </authorList>
    </citation>
    <scope>NUCLEOTIDE SEQUENCE</scope>
    <source>
        <strain evidence="6">M-15738</strain>
        <tissue evidence="6">Blood</tissue>
    </source>
</reference>
<dbReference type="GO" id="GO:0007218">
    <property type="term" value="P:neuropeptide signaling pathway"/>
    <property type="evidence" value="ECO:0007669"/>
    <property type="project" value="TreeGrafter"/>
</dbReference>
<feature type="compositionally biased region" description="Basic and acidic residues" evidence="4">
    <location>
        <begin position="34"/>
        <end position="48"/>
    </location>
</feature>
<dbReference type="SMART" id="SM00070">
    <property type="entry name" value="GLUCA"/>
    <property type="match status" value="2"/>
</dbReference>
<feature type="region of interest" description="Disordered" evidence="4">
    <location>
        <begin position="33"/>
        <end position="60"/>
    </location>
</feature>
<dbReference type="GO" id="GO:0005576">
    <property type="term" value="C:extracellular region"/>
    <property type="evidence" value="ECO:0007669"/>
    <property type="project" value="UniProtKB-SubCell"/>
</dbReference>
<dbReference type="GO" id="GO:0007189">
    <property type="term" value="P:adenylate cyclase-activating G protein-coupled receptor signaling pathway"/>
    <property type="evidence" value="ECO:0007669"/>
    <property type="project" value="TreeGrafter"/>
</dbReference>
<evidence type="ECO:0000259" key="5">
    <source>
        <dbReference type="PROSITE" id="PS00260"/>
    </source>
</evidence>
<protein>
    <recommendedName>
        <fullName evidence="5">Glucagon / GIP / secretin / VIP family domain-containing protein</fullName>
    </recommendedName>
</protein>
<dbReference type="PANTHER" id="PTHR11213">
    <property type="entry name" value="GLUCAGON-FAMILY NEUROPEPTIDE"/>
    <property type="match status" value="1"/>
</dbReference>
<feature type="domain" description="Glucagon / GIP / secretin / VIP family" evidence="5">
    <location>
        <begin position="188"/>
        <end position="210"/>
    </location>
</feature>
<evidence type="ECO:0000256" key="1">
    <source>
        <dbReference type="ARBA" id="ARBA00004613"/>
    </source>
</evidence>
<dbReference type="InterPro" id="IPR000532">
    <property type="entry name" value="Glucagon_GIP_secretin_VIP"/>
</dbReference>
<dbReference type="Pfam" id="PF00123">
    <property type="entry name" value="Hormone_2"/>
    <property type="match status" value="2"/>
</dbReference>
<accession>A0AAV6G3G4</accession>
<dbReference type="PANTHER" id="PTHR11213:SF1">
    <property type="entry name" value="PITUITARY ADENYLATE CYCLASE-ACTIVATING POLYPEPTIDE"/>
    <property type="match status" value="1"/>
</dbReference>
<dbReference type="InterPro" id="IPR046963">
    <property type="entry name" value="VIP/GHRH-like"/>
</dbReference>
<evidence type="ECO:0000313" key="7">
    <source>
        <dbReference type="Proteomes" id="UP000823561"/>
    </source>
</evidence>
<sequence length="259" mass="28584">MVHLVSGALMTKELVANRGTKCTTASYCARRRERGIQREQKAQRDGHRERHRLTGQKPSAAAGMMSSTVISVIFISALLVHCSLCSPRRIFAPHVRSENADYEEGGKSVSEAAFDADQVAGGSFLANLDETMYYPPEERTQRHADGLFNTAYRKALGQMSARKYLHNLVAKRVGGASSAEAELFSKRHADGVFTDSYSRYRKQMAVKKYLAAVLGTSPEDLDLHPILHELDLGALPDGDELQAFLQAWLQQAPSHIPAL</sequence>
<keyword evidence="3" id="KW-0964">Secreted</keyword>
<dbReference type="EMBL" id="JADWDJ010000016">
    <property type="protein sequence ID" value="KAG5268025.1"/>
    <property type="molecule type" value="Genomic_DNA"/>
</dbReference>
<dbReference type="GO" id="GO:0043204">
    <property type="term" value="C:perikaryon"/>
    <property type="evidence" value="ECO:0007669"/>
    <property type="project" value="TreeGrafter"/>
</dbReference>
<evidence type="ECO:0000256" key="2">
    <source>
        <dbReference type="ARBA" id="ARBA00008369"/>
    </source>
</evidence>
<dbReference type="GO" id="GO:0051428">
    <property type="term" value="F:peptide hormone receptor binding"/>
    <property type="evidence" value="ECO:0007669"/>
    <property type="project" value="TreeGrafter"/>
</dbReference>